<dbReference type="Gene3D" id="3.60.15.10">
    <property type="entry name" value="Ribonuclease Z/Hydroxyacylglutathione hydrolase-like"/>
    <property type="match status" value="1"/>
</dbReference>
<proteinExistence type="predicted"/>
<gene>
    <name evidence="2" type="ordered locus">BATR1942_18515</name>
</gene>
<protein>
    <submittedName>
        <fullName evidence="2">Metal dependent hydrolase</fullName>
    </submittedName>
</protein>
<dbReference type="InterPro" id="IPR041712">
    <property type="entry name" value="DHPS-like_MBL-fold"/>
</dbReference>
<sequence length="325" mass="36984">MSKLRRLKSKDLRVLALFLKGKTTDLHREYVLKEGKQFDVERCYDFMKLSVLVDNNTFIDRYFLGEPALSFFIEEGDKRILFDTGYSDIFIKNAEKMKIDLSDLDFVALSHGHVDHTWGLTHLIRLYMEAKNENMIYKTPAVIGHPLVFESKLFDSIGEIGSILSHEKLNKHFPIRLSKEPVWLTDQLVFLGEVKRKFDFEGKDAIGKIVTEQGEVDDFVQDDTALVYKSSEGLVIIVGCAHSGICNIIEYAKEVCQEERIADIIGGFHLLDPPKEQLEKTVQYIKEIKPADLHPCHCTDLASKVALSTVADIKEVGVGLKVEYV</sequence>
<keyword evidence="3" id="KW-1185">Reference proteome</keyword>
<evidence type="ECO:0000259" key="1">
    <source>
        <dbReference type="Pfam" id="PF00753"/>
    </source>
</evidence>
<dbReference type="Pfam" id="PF00753">
    <property type="entry name" value="Lactamase_B"/>
    <property type="match status" value="1"/>
</dbReference>
<dbReference type="InterPro" id="IPR001279">
    <property type="entry name" value="Metallo-B-lactamas"/>
</dbReference>
<dbReference type="PANTHER" id="PTHR13754:SF18">
    <property type="entry name" value="7,8-DIHYDROPTERIN-6-METHYL-4-(BETA-D-RIBOFURANOSYL)-AMINOBENZENE-5'-PHOSPHATE SYNTHASE"/>
    <property type="match status" value="1"/>
</dbReference>
<dbReference type="PANTHER" id="PTHR13754">
    <property type="entry name" value="METALLO-BETA-LACTAMASE SUPERFAMILY PROTEIN"/>
    <property type="match status" value="1"/>
</dbReference>
<dbReference type="GO" id="GO:0016787">
    <property type="term" value="F:hydrolase activity"/>
    <property type="evidence" value="ECO:0007669"/>
    <property type="project" value="UniProtKB-KW"/>
</dbReference>
<evidence type="ECO:0000313" key="2">
    <source>
        <dbReference type="EMBL" id="ADP34620.1"/>
    </source>
</evidence>
<name>A0ABM5M358_BACA1</name>
<dbReference type="CDD" id="cd07713">
    <property type="entry name" value="DHPS-like_MBL-fold"/>
    <property type="match status" value="1"/>
</dbReference>
<evidence type="ECO:0000313" key="3">
    <source>
        <dbReference type="Proteomes" id="UP000006867"/>
    </source>
</evidence>
<dbReference type="InterPro" id="IPR052926">
    <property type="entry name" value="Metallo-beta-lactamase_dom"/>
</dbReference>
<dbReference type="EMBL" id="CP002207">
    <property type="protein sequence ID" value="ADP34620.1"/>
    <property type="molecule type" value="Genomic_DNA"/>
</dbReference>
<keyword evidence="2" id="KW-0378">Hydrolase</keyword>
<organism evidence="2 3">
    <name type="scientific">Bacillus atrophaeus (strain 1942)</name>
    <dbReference type="NCBI Taxonomy" id="720555"/>
    <lineage>
        <taxon>Bacteria</taxon>
        <taxon>Bacillati</taxon>
        <taxon>Bacillota</taxon>
        <taxon>Bacilli</taxon>
        <taxon>Bacillales</taxon>
        <taxon>Bacillaceae</taxon>
        <taxon>Bacillus</taxon>
    </lineage>
</organism>
<accession>A0ABM5M358</accession>
<reference evidence="2 3" key="1">
    <citation type="journal article" date="2011" name="Front. Microbiol.">
        <title>Genomic signatures of strain selection and enhancement in Bacillus atrophaeus var. globigii, a historical biowarfare simulant.</title>
        <authorList>
            <person name="Gibbons H.S."/>
            <person name="Broomall S.M."/>
            <person name="McNew L.A."/>
            <person name="Daligault H."/>
            <person name="Chapman C."/>
            <person name="Bruce D."/>
            <person name="Karavis M."/>
            <person name="Krepps M."/>
            <person name="McGregor P.A."/>
            <person name="Hong C."/>
            <person name="Park K.H."/>
            <person name="Akmal A."/>
            <person name="Feldman A."/>
            <person name="Lin J.S."/>
            <person name="Chang W.E."/>
            <person name="Higgs B.W."/>
            <person name="Demirev P."/>
            <person name="Lindquist J."/>
            <person name="Liem A."/>
            <person name="Fochler E."/>
            <person name="Read T.D."/>
            <person name="Tapia R."/>
            <person name="Johnson S."/>
            <person name="Bishop-Lilly K.A."/>
            <person name="Detter C."/>
            <person name="Han C."/>
            <person name="Sozhamannan S."/>
            <person name="Rosenzweig C.N."/>
            <person name="Skowronski E.W."/>
        </authorList>
    </citation>
    <scope>NUCLEOTIDE SEQUENCE [LARGE SCALE GENOMIC DNA]</scope>
    <source>
        <strain evidence="2 3">1942</strain>
    </source>
</reference>
<dbReference type="Proteomes" id="UP000006867">
    <property type="component" value="Chromosome"/>
</dbReference>
<feature type="domain" description="Metallo-beta-lactamase" evidence="1">
    <location>
        <begin position="67"/>
        <end position="126"/>
    </location>
</feature>
<dbReference type="InterPro" id="IPR036866">
    <property type="entry name" value="RibonucZ/Hydroxyglut_hydro"/>
</dbReference>
<dbReference type="SUPFAM" id="SSF56281">
    <property type="entry name" value="Metallo-hydrolase/oxidoreductase"/>
    <property type="match status" value="1"/>
</dbReference>